<proteinExistence type="inferred from homology"/>
<evidence type="ECO:0000259" key="3">
    <source>
        <dbReference type="Pfam" id="PF19305"/>
    </source>
</evidence>
<dbReference type="Pfam" id="PF03972">
    <property type="entry name" value="MmgE_PrpD_N"/>
    <property type="match status" value="1"/>
</dbReference>
<dbReference type="InterPro" id="IPR045337">
    <property type="entry name" value="MmgE_PrpD_C"/>
</dbReference>
<dbReference type="GO" id="GO:0016829">
    <property type="term" value="F:lyase activity"/>
    <property type="evidence" value="ECO:0007669"/>
    <property type="project" value="InterPro"/>
</dbReference>
<feature type="domain" description="MmgE/PrpD N-terminal" evidence="2">
    <location>
        <begin position="63"/>
        <end position="201"/>
    </location>
</feature>
<dbReference type="InterPro" id="IPR005656">
    <property type="entry name" value="MmgE_PrpD"/>
</dbReference>
<dbReference type="InterPro" id="IPR042188">
    <property type="entry name" value="MmgE/PrpD_sf_2"/>
</dbReference>
<keyword evidence="5" id="KW-1185">Reference proteome</keyword>
<dbReference type="AlphaFoldDB" id="A0A7T1TDS1"/>
<dbReference type="EMBL" id="CP048882">
    <property type="protein sequence ID" value="QPP11122.1"/>
    <property type="molecule type" value="Genomic_DNA"/>
</dbReference>
<evidence type="ECO:0000313" key="5">
    <source>
        <dbReference type="Proteomes" id="UP000595046"/>
    </source>
</evidence>
<reference evidence="5" key="1">
    <citation type="submission" date="2020-02" db="EMBL/GenBank/DDBJ databases">
        <title>Streptomyces sp. ASO4wet.</title>
        <authorList>
            <person name="Risdian C."/>
            <person name="Landwehr W."/>
            <person name="Schupp P."/>
            <person name="Wink J."/>
        </authorList>
    </citation>
    <scope>NUCLEOTIDE SEQUENCE [LARGE SCALE GENOMIC DNA]</scope>
    <source>
        <strain evidence="5">ASO4wet</strain>
    </source>
</reference>
<gene>
    <name evidence="4" type="ORF">G4Z16_30070</name>
</gene>
<dbReference type="Pfam" id="PF19305">
    <property type="entry name" value="MmgE_PrpD_C"/>
    <property type="match status" value="1"/>
</dbReference>
<sequence>MATGVDRVIAELADWAAALEVEEADEELAHRALVDTLAVTLAAAGDPVARLTAGLPEPLRWAATGHVLDFDDVHLPSTSHVSVVCVSAALACGGGTRAYLAGAGVMARLGTALGWSHYRSGWHTTCTAGAPAAAVAAGVALGLDAEGLGRAMALAVPAAGGLQRAFGTSGKSLQVGFATDAGVRAARLAAAGASAEPAALDDWFTLVGGATEPVLTGPAVPDGLAVKLHPCCYAMQRPISAARELPCDGRGFEDIERITVVTPEAGMQPLIHHRPRTGLEAKFSMEYAVATTLLDGFPGMADFTDAAAVRPEVRTLLERTEVRVLPGSGEGGLMGGETRIVVERSGGERTEAAMELPRGHPQRPASDAERAAKVADCVSDERAAAVMGVTWESAVPLLRGALTAN</sequence>
<dbReference type="Proteomes" id="UP000595046">
    <property type="component" value="Chromosome"/>
</dbReference>
<comment type="similarity">
    <text evidence="1">Belongs to the PrpD family.</text>
</comment>
<feature type="domain" description="MmgE/PrpD C-terminal" evidence="3">
    <location>
        <begin position="229"/>
        <end position="379"/>
    </location>
</feature>
<dbReference type="Gene3D" id="3.30.1330.120">
    <property type="entry name" value="2-methylcitrate dehydratase PrpD"/>
    <property type="match status" value="1"/>
</dbReference>
<dbReference type="KEGG" id="sbat:G4Z16_30070"/>
<dbReference type="SUPFAM" id="SSF103378">
    <property type="entry name" value="2-methylcitrate dehydratase PrpD"/>
    <property type="match status" value="1"/>
</dbReference>
<accession>A0A7T1TDS1</accession>
<evidence type="ECO:0000256" key="1">
    <source>
        <dbReference type="ARBA" id="ARBA00006174"/>
    </source>
</evidence>
<evidence type="ECO:0000313" key="4">
    <source>
        <dbReference type="EMBL" id="QPP11122.1"/>
    </source>
</evidence>
<dbReference type="Gene3D" id="1.10.4100.10">
    <property type="entry name" value="2-methylcitrate dehydratase PrpD"/>
    <property type="match status" value="1"/>
</dbReference>
<dbReference type="PANTHER" id="PTHR16943:SF8">
    <property type="entry name" value="2-METHYLCITRATE DEHYDRATASE"/>
    <property type="match status" value="1"/>
</dbReference>
<organism evidence="4 5">
    <name type="scientific">Streptomyces bathyalis</name>
    <dbReference type="NCBI Taxonomy" id="2710756"/>
    <lineage>
        <taxon>Bacteria</taxon>
        <taxon>Bacillati</taxon>
        <taxon>Actinomycetota</taxon>
        <taxon>Actinomycetes</taxon>
        <taxon>Kitasatosporales</taxon>
        <taxon>Streptomycetaceae</taxon>
        <taxon>Streptomyces</taxon>
    </lineage>
</organism>
<dbReference type="InterPro" id="IPR042183">
    <property type="entry name" value="MmgE/PrpD_sf_1"/>
</dbReference>
<protein>
    <submittedName>
        <fullName evidence="4">MmgE/PrpD family protein</fullName>
    </submittedName>
</protein>
<evidence type="ECO:0000259" key="2">
    <source>
        <dbReference type="Pfam" id="PF03972"/>
    </source>
</evidence>
<dbReference type="InterPro" id="IPR045336">
    <property type="entry name" value="MmgE_PrpD_N"/>
</dbReference>
<dbReference type="InterPro" id="IPR036148">
    <property type="entry name" value="MmgE/PrpD_sf"/>
</dbReference>
<name>A0A7T1TDS1_9ACTN</name>
<dbReference type="PANTHER" id="PTHR16943">
    <property type="entry name" value="2-METHYLCITRATE DEHYDRATASE-RELATED"/>
    <property type="match status" value="1"/>
</dbReference>